<keyword evidence="2" id="KW-0812">Transmembrane</keyword>
<evidence type="ECO:0000313" key="3">
    <source>
        <dbReference type="EMBL" id="OGI68362.1"/>
    </source>
</evidence>
<protein>
    <submittedName>
        <fullName evidence="3">Uncharacterized protein</fullName>
    </submittedName>
</protein>
<feature type="compositionally biased region" description="Low complexity" evidence="1">
    <location>
        <begin position="75"/>
        <end position="88"/>
    </location>
</feature>
<feature type="region of interest" description="Disordered" evidence="1">
    <location>
        <begin position="65"/>
        <end position="88"/>
    </location>
</feature>
<evidence type="ECO:0000256" key="1">
    <source>
        <dbReference type="SAM" id="MobiDB-lite"/>
    </source>
</evidence>
<gene>
    <name evidence="3" type="ORF">A2738_00535</name>
</gene>
<feature type="transmembrane region" description="Helical" evidence="2">
    <location>
        <begin position="12"/>
        <end position="29"/>
    </location>
</feature>
<name>A0A1F6VFH9_9BACT</name>
<evidence type="ECO:0000256" key="2">
    <source>
        <dbReference type="SAM" id="Phobius"/>
    </source>
</evidence>
<reference evidence="3 4" key="1">
    <citation type="journal article" date="2016" name="Nat. Commun.">
        <title>Thousands of microbial genomes shed light on interconnected biogeochemical processes in an aquifer system.</title>
        <authorList>
            <person name="Anantharaman K."/>
            <person name="Brown C.T."/>
            <person name="Hug L.A."/>
            <person name="Sharon I."/>
            <person name="Castelle C.J."/>
            <person name="Probst A.J."/>
            <person name="Thomas B.C."/>
            <person name="Singh A."/>
            <person name="Wilkins M.J."/>
            <person name="Karaoz U."/>
            <person name="Brodie E.L."/>
            <person name="Williams K.H."/>
            <person name="Hubbard S.S."/>
            <person name="Banfield J.F."/>
        </authorList>
    </citation>
    <scope>NUCLEOTIDE SEQUENCE [LARGE SCALE GENOMIC DNA]</scope>
</reference>
<accession>A0A1F6VFH9</accession>
<keyword evidence="2" id="KW-0472">Membrane</keyword>
<dbReference type="EMBL" id="MFTS01000003">
    <property type="protein sequence ID" value="OGI68362.1"/>
    <property type="molecule type" value="Genomic_DNA"/>
</dbReference>
<feature type="transmembrane region" description="Helical" evidence="2">
    <location>
        <begin position="35"/>
        <end position="58"/>
    </location>
</feature>
<evidence type="ECO:0000313" key="4">
    <source>
        <dbReference type="Proteomes" id="UP000178235"/>
    </source>
</evidence>
<dbReference type="Proteomes" id="UP000178235">
    <property type="component" value="Unassembled WGS sequence"/>
</dbReference>
<organism evidence="3 4">
    <name type="scientific">Candidatus Nomurabacteria bacterium RIFCSPHIGHO2_01_FULL_42_15</name>
    <dbReference type="NCBI Taxonomy" id="1801742"/>
    <lineage>
        <taxon>Bacteria</taxon>
        <taxon>Candidatus Nomuraibacteriota</taxon>
    </lineage>
</organism>
<comment type="caution">
    <text evidence="3">The sequence shown here is derived from an EMBL/GenBank/DDBJ whole genome shotgun (WGS) entry which is preliminary data.</text>
</comment>
<sequence>MKNSIFEKRIRWIVTVLMVVSLLCLPMQANTSPPQGSTLVCVMIIGAIVLTILVGGIIHCANKHLGPPPGPNPPQSTNASSSASSSPLSEKQLEALRQQVMPQINFPTNIVFWEYPDTKNVAPDGTPYTLVAAYGVDSALTNSTNPQWVNEFTVTQWVSSSTTIAGLYRNGERISCRTKSVGTNRNVVINWGSDLLILPSLDQPQRCYRGAWYVIH</sequence>
<dbReference type="AlphaFoldDB" id="A0A1F6VFH9"/>
<keyword evidence="2" id="KW-1133">Transmembrane helix</keyword>
<proteinExistence type="predicted"/>